<evidence type="ECO:0000313" key="4">
    <source>
        <dbReference type="Proteomes" id="UP001147830"/>
    </source>
</evidence>
<protein>
    <submittedName>
        <fullName evidence="3">DUF2167 domain-containing protein</fullName>
    </submittedName>
</protein>
<keyword evidence="2" id="KW-0732">Signal</keyword>
<dbReference type="AlphaFoldDB" id="A0A9X2WHX6"/>
<reference evidence="3" key="1">
    <citation type="journal article" date="2022" name="Front. Microbiol.">
        <title>Genome-based taxonomic rearrangement of Oceanobacter-related bacteria including the description of Thalassolituus hydrocarbonoclasticus sp. nov. and Thalassolituus pacificus sp. nov. and emended description of the genus Thalassolituus.</title>
        <authorList>
            <person name="Dong C."/>
            <person name="Wei L."/>
            <person name="Wang J."/>
            <person name="Lai Q."/>
            <person name="Huang Z."/>
            <person name="Shao Z."/>
        </authorList>
    </citation>
    <scope>NUCLEOTIDE SEQUENCE</scope>
    <source>
        <strain evidence="3">59MF3M-4</strain>
    </source>
</reference>
<feature type="signal peptide" evidence="2">
    <location>
        <begin position="1"/>
        <end position="20"/>
    </location>
</feature>
<evidence type="ECO:0000313" key="3">
    <source>
        <dbReference type="EMBL" id="MCT7360385.1"/>
    </source>
</evidence>
<dbReference type="EMBL" id="JAOANI010000028">
    <property type="protein sequence ID" value="MCT7360385.1"/>
    <property type="molecule type" value="Genomic_DNA"/>
</dbReference>
<evidence type="ECO:0000256" key="2">
    <source>
        <dbReference type="SAM" id="SignalP"/>
    </source>
</evidence>
<keyword evidence="1" id="KW-1133">Transmembrane helix</keyword>
<sequence length="288" mass="32038">MFNRLLSAFTLLCLSFSPCAEEEGGMTAQQFWNSLNRQSGDIPLAEAGATLHVPQDFYFLDGNDSERVLVDVWGNMPGQNVLGMLFPADQTPFDDNAWAVTIEYEEEGYVSDEDAADIDYRELLQQMKEDIRTASKERVSMGYEPIELIGWAASPYYDSNAKKLHWAKELRFGDEELHTLNYNIRVLGRKGVLVLNFIAGVDQLSTIESNLSTVLNIAEFDQGSTYSDFNPDMDKVAAYGLGALITGKVLAKTGFLALALVFLKKFGIFIVLGLAALGRKLFSRNKEA</sequence>
<dbReference type="Pfam" id="PF09935">
    <property type="entry name" value="DUF2167"/>
    <property type="match status" value="1"/>
</dbReference>
<organism evidence="3 4">
    <name type="scientific">Thalassolituus pacificus</name>
    <dbReference type="NCBI Taxonomy" id="2975440"/>
    <lineage>
        <taxon>Bacteria</taxon>
        <taxon>Pseudomonadati</taxon>
        <taxon>Pseudomonadota</taxon>
        <taxon>Gammaproteobacteria</taxon>
        <taxon>Oceanospirillales</taxon>
        <taxon>Oceanospirillaceae</taxon>
        <taxon>Thalassolituus</taxon>
    </lineage>
</organism>
<dbReference type="RefSeq" id="WP_260977222.1">
    <property type="nucleotide sequence ID" value="NZ_JAOANI010000028.1"/>
</dbReference>
<comment type="caution">
    <text evidence="3">The sequence shown here is derived from an EMBL/GenBank/DDBJ whole genome shotgun (WGS) entry which is preliminary data.</text>
</comment>
<reference evidence="3" key="2">
    <citation type="submission" date="2022-08" db="EMBL/GenBank/DDBJ databases">
        <authorList>
            <person name="Dong C."/>
        </authorList>
    </citation>
    <scope>NUCLEOTIDE SEQUENCE</scope>
    <source>
        <strain evidence="3">59MF3M-4</strain>
    </source>
</reference>
<feature type="chain" id="PRO_5040763028" evidence="2">
    <location>
        <begin position="21"/>
        <end position="288"/>
    </location>
</feature>
<accession>A0A9X2WHX6</accession>
<proteinExistence type="predicted"/>
<keyword evidence="4" id="KW-1185">Reference proteome</keyword>
<dbReference type="InterPro" id="IPR018682">
    <property type="entry name" value="DUF2167_membr"/>
</dbReference>
<name>A0A9X2WHX6_9GAMM</name>
<evidence type="ECO:0000256" key="1">
    <source>
        <dbReference type="SAM" id="Phobius"/>
    </source>
</evidence>
<keyword evidence="1" id="KW-0812">Transmembrane</keyword>
<feature type="transmembrane region" description="Helical" evidence="1">
    <location>
        <begin position="255"/>
        <end position="277"/>
    </location>
</feature>
<dbReference type="Proteomes" id="UP001147830">
    <property type="component" value="Unassembled WGS sequence"/>
</dbReference>
<gene>
    <name evidence="3" type="ORF">NYR02_15285</name>
</gene>
<keyword evidence="1" id="KW-0472">Membrane</keyword>